<evidence type="ECO:0000256" key="1">
    <source>
        <dbReference type="SAM" id="MobiDB-lite"/>
    </source>
</evidence>
<proteinExistence type="predicted"/>
<gene>
    <name evidence="2" type="ORF">SNE40_019280</name>
</gene>
<feature type="region of interest" description="Disordered" evidence="1">
    <location>
        <begin position="142"/>
        <end position="189"/>
    </location>
</feature>
<evidence type="ECO:0000313" key="2">
    <source>
        <dbReference type="EMBL" id="KAK6171015.1"/>
    </source>
</evidence>
<protein>
    <submittedName>
        <fullName evidence="2">Uncharacterized protein</fullName>
    </submittedName>
</protein>
<keyword evidence="3" id="KW-1185">Reference proteome</keyword>
<reference evidence="2 3" key="1">
    <citation type="submission" date="2024-01" db="EMBL/GenBank/DDBJ databases">
        <title>The genome of the rayed Mediterranean limpet Patella caerulea (Linnaeus, 1758).</title>
        <authorList>
            <person name="Anh-Thu Weber A."/>
            <person name="Halstead-Nussloch G."/>
        </authorList>
    </citation>
    <scope>NUCLEOTIDE SEQUENCE [LARGE SCALE GENOMIC DNA]</scope>
    <source>
        <strain evidence="2">AATW-2023a</strain>
        <tissue evidence="2">Whole specimen</tissue>
    </source>
</reference>
<sequence length="304" mass="34854">MNSGMLGWIKKRCRRRSGNSDARRSSIGTIIYDKEISQIKPRISDCPVYFTIEEVECLDNIDTPNFDVHEYEEIDDVSRTCVSHDIMAEITSLSRRIEHEFSCKEDVCPLCRRKTEQNKFCTCNDLASRDIRTKSSQANIYGFRANSYPPKQRRASCNSNGANRPLPEPPGQSTIKTDAKSEEDSSGFYESVSFDSDSIDNQDYSYHDNALNVHDIGFLSIDDGDENIYEEINLKPKTLQKRGYSLSSLHLFQSPHKLFKPADRQRQSSLSRKLIRGGPLFKPQRNKMRLSAKTLKRFSSKLEL</sequence>
<dbReference type="AlphaFoldDB" id="A0AAN8PI80"/>
<comment type="caution">
    <text evidence="2">The sequence shown here is derived from an EMBL/GenBank/DDBJ whole genome shotgun (WGS) entry which is preliminary data.</text>
</comment>
<dbReference type="EMBL" id="JAZGQO010000014">
    <property type="protein sequence ID" value="KAK6171015.1"/>
    <property type="molecule type" value="Genomic_DNA"/>
</dbReference>
<dbReference type="Proteomes" id="UP001347796">
    <property type="component" value="Unassembled WGS sequence"/>
</dbReference>
<organism evidence="2 3">
    <name type="scientific">Patella caerulea</name>
    <name type="common">Rayed Mediterranean limpet</name>
    <dbReference type="NCBI Taxonomy" id="87958"/>
    <lineage>
        <taxon>Eukaryota</taxon>
        <taxon>Metazoa</taxon>
        <taxon>Spiralia</taxon>
        <taxon>Lophotrochozoa</taxon>
        <taxon>Mollusca</taxon>
        <taxon>Gastropoda</taxon>
        <taxon>Patellogastropoda</taxon>
        <taxon>Patelloidea</taxon>
        <taxon>Patellidae</taxon>
        <taxon>Patella</taxon>
    </lineage>
</organism>
<evidence type="ECO:0000313" key="3">
    <source>
        <dbReference type="Proteomes" id="UP001347796"/>
    </source>
</evidence>
<accession>A0AAN8PI80</accession>
<name>A0AAN8PI80_PATCE</name>